<protein>
    <recommendedName>
        <fullName evidence="3">RRM domain-containing protein</fullName>
    </recommendedName>
</protein>
<evidence type="ECO:0008006" key="3">
    <source>
        <dbReference type="Google" id="ProtNLM"/>
    </source>
</evidence>
<dbReference type="InterPro" id="IPR035979">
    <property type="entry name" value="RBD_domain_sf"/>
</dbReference>
<dbReference type="Proteomes" id="UP000886523">
    <property type="component" value="Unassembled WGS sequence"/>
</dbReference>
<dbReference type="Gene3D" id="3.30.70.330">
    <property type="match status" value="1"/>
</dbReference>
<proteinExistence type="predicted"/>
<dbReference type="CDD" id="cd00590">
    <property type="entry name" value="RRM_SF"/>
    <property type="match status" value="1"/>
</dbReference>
<evidence type="ECO:0000313" key="1">
    <source>
        <dbReference type="EMBL" id="KAF9515873.1"/>
    </source>
</evidence>
<dbReference type="AlphaFoldDB" id="A0A9P6DYP1"/>
<dbReference type="GO" id="GO:0003676">
    <property type="term" value="F:nucleic acid binding"/>
    <property type="evidence" value="ECO:0007669"/>
    <property type="project" value="InterPro"/>
</dbReference>
<organism evidence="1 2">
    <name type="scientific">Hydnum rufescens UP504</name>
    <dbReference type="NCBI Taxonomy" id="1448309"/>
    <lineage>
        <taxon>Eukaryota</taxon>
        <taxon>Fungi</taxon>
        <taxon>Dikarya</taxon>
        <taxon>Basidiomycota</taxon>
        <taxon>Agaricomycotina</taxon>
        <taxon>Agaricomycetes</taxon>
        <taxon>Cantharellales</taxon>
        <taxon>Hydnaceae</taxon>
        <taxon>Hydnum</taxon>
    </lineage>
</organism>
<dbReference type="InterPro" id="IPR012677">
    <property type="entry name" value="Nucleotide-bd_a/b_plait_sf"/>
</dbReference>
<name>A0A9P6DYP1_9AGAM</name>
<comment type="caution">
    <text evidence="1">The sequence shown here is derived from an EMBL/GenBank/DDBJ whole genome shotgun (WGS) entry which is preliminary data.</text>
</comment>
<reference evidence="1" key="1">
    <citation type="journal article" date="2020" name="Nat. Commun.">
        <title>Large-scale genome sequencing of mycorrhizal fungi provides insights into the early evolution of symbiotic traits.</title>
        <authorList>
            <person name="Miyauchi S."/>
            <person name="Kiss E."/>
            <person name="Kuo A."/>
            <person name="Drula E."/>
            <person name="Kohler A."/>
            <person name="Sanchez-Garcia M."/>
            <person name="Morin E."/>
            <person name="Andreopoulos B."/>
            <person name="Barry K.W."/>
            <person name="Bonito G."/>
            <person name="Buee M."/>
            <person name="Carver A."/>
            <person name="Chen C."/>
            <person name="Cichocki N."/>
            <person name="Clum A."/>
            <person name="Culley D."/>
            <person name="Crous P.W."/>
            <person name="Fauchery L."/>
            <person name="Girlanda M."/>
            <person name="Hayes R.D."/>
            <person name="Keri Z."/>
            <person name="LaButti K."/>
            <person name="Lipzen A."/>
            <person name="Lombard V."/>
            <person name="Magnuson J."/>
            <person name="Maillard F."/>
            <person name="Murat C."/>
            <person name="Nolan M."/>
            <person name="Ohm R.A."/>
            <person name="Pangilinan J."/>
            <person name="Pereira M.F."/>
            <person name="Perotto S."/>
            <person name="Peter M."/>
            <person name="Pfister S."/>
            <person name="Riley R."/>
            <person name="Sitrit Y."/>
            <person name="Stielow J.B."/>
            <person name="Szollosi G."/>
            <person name="Zifcakova L."/>
            <person name="Stursova M."/>
            <person name="Spatafora J.W."/>
            <person name="Tedersoo L."/>
            <person name="Vaario L.M."/>
            <person name="Yamada A."/>
            <person name="Yan M."/>
            <person name="Wang P."/>
            <person name="Xu J."/>
            <person name="Bruns T."/>
            <person name="Baldrian P."/>
            <person name="Vilgalys R."/>
            <person name="Dunand C."/>
            <person name="Henrissat B."/>
            <person name="Grigoriev I.V."/>
            <person name="Hibbett D."/>
            <person name="Nagy L.G."/>
            <person name="Martin F.M."/>
        </authorList>
    </citation>
    <scope>NUCLEOTIDE SEQUENCE</scope>
    <source>
        <strain evidence="1">UP504</strain>
    </source>
</reference>
<accession>A0A9P6DYP1</accession>
<dbReference type="EMBL" id="MU128945">
    <property type="protein sequence ID" value="KAF9515873.1"/>
    <property type="molecule type" value="Genomic_DNA"/>
</dbReference>
<sequence length="341" mass="37936">MTSTKASAQGEYTPAPPPHYWASDPSLFLSLGSLPAPPYPNYKISSLHLQVIHICDCSRTEEGKKVDAAVACYGNASYAAAALEWLYSESGRLGLRDGGTITACFIPPVGAGVDANSDANIPRSLVPIINDMRGPARPPSAESLAKLEQPIVWVHGVHPSVTEDDIEDLFSHYPGYTSCRFLAPRTIVMMEQKAVMALFFSSITAAAHMLDRFEEGSVPQLFGQRMIGRPENYLRPRRYQREREDEKFTPKQAPHIVKLYGFLDSEELIMLGLPDRDAEMREVLDSPGQMCVETVGDQVHVEFSSWQEAQHMLHVLNGRRLWHRGPMMQVKDPSEFEPPAG</sequence>
<keyword evidence="2" id="KW-1185">Reference proteome</keyword>
<evidence type="ECO:0000313" key="2">
    <source>
        <dbReference type="Proteomes" id="UP000886523"/>
    </source>
</evidence>
<gene>
    <name evidence="1" type="ORF">BS47DRAFT_1484264</name>
</gene>
<dbReference type="SUPFAM" id="SSF54928">
    <property type="entry name" value="RNA-binding domain, RBD"/>
    <property type="match status" value="1"/>
</dbReference>